<gene>
    <name evidence="2" type="ORF">FOL47_009994</name>
</gene>
<feature type="non-terminal residue" evidence="2">
    <location>
        <position position="1"/>
    </location>
</feature>
<evidence type="ECO:0000313" key="3">
    <source>
        <dbReference type="Proteomes" id="UP000591131"/>
    </source>
</evidence>
<accession>A0A7J6L5D0</accession>
<name>A0A7J6L5D0_PERCH</name>
<protein>
    <submittedName>
        <fullName evidence="2">Uncharacterized protein</fullName>
    </submittedName>
</protein>
<dbReference type="AlphaFoldDB" id="A0A7J6L5D0"/>
<evidence type="ECO:0000256" key="1">
    <source>
        <dbReference type="SAM" id="Phobius"/>
    </source>
</evidence>
<sequence>MSVARLYFFRHRLIPIKHSGGGGPVVYAIREPRLGKLSAFNRIIDIIDELEKTEPMREIGRVRLANWMENQMSSRFDPLEATLFRCAVVTSRGVPEDRPCLVVYYDPEQYGPADVIEWAKFSREKMLARALKWSMIFAFSMTCVAVLNLSLAPGFLLQSLHFIGLPLLGLCGGRALKLSLAASGGSLIESTIADGMAEFIPVRMGQFDKISSDLISTKYGCLKAEHALQAPGLAQFLVWRINEQAWSVASPLNPYAMCLGRFCSLSVP</sequence>
<keyword evidence="1" id="KW-1133">Transmembrane helix</keyword>
<feature type="transmembrane region" description="Helical" evidence="1">
    <location>
        <begin position="130"/>
        <end position="149"/>
    </location>
</feature>
<dbReference type="EMBL" id="JAAPAO010000738">
    <property type="protein sequence ID" value="KAF4654389.1"/>
    <property type="molecule type" value="Genomic_DNA"/>
</dbReference>
<reference evidence="2 3" key="1">
    <citation type="submission" date="2020-04" db="EMBL/GenBank/DDBJ databases">
        <title>Perkinsus chesapeaki whole genome sequence.</title>
        <authorList>
            <person name="Bogema D.R."/>
        </authorList>
    </citation>
    <scope>NUCLEOTIDE SEQUENCE [LARGE SCALE GENOMIC DNA]</scope>
    <source>
        <strain evidence="2">ATCC PRA-425</strain>
    </source>
</reference>
<keyword evidence="3" id="KW-1185">Reference proteome</keyword>
<dbReference type="Proteomes" id="UP000591131">
    <property type="component" value="Unassembled WGS sequence"/>
</dbReference>
<organism evidence="2 3">
    <name type="scientific">Perkinsus chesapeaki</name>
    <name type="common">Clam parasite</name>
    <name type="synonym">Perkinsus andrewsi</name>
    <dbReference type="NCBI Taxonomy" id="330153"/>
    <lineage>
        <taxon>Eukaryota</taxon>
        <taxon>Sar</taxon>
        <taxon>Alveolata</taxon>
        <taxon>Perkinsozoa</taxon>
        <taxon>Perkinsea</taxon>
        <taxon>Perkinsida</taxon>
        <taxon>Perkinsidae</taxon>
        <taxon>Perkinsus</taxon>
    </lineage>
</organism>
<dbReference type="OrthoDB" id="10378547at2759"/>
<comment type="caution">
    <text evidence="2">The sequence shown here is derived from an EMBL/GenBank/DDBJ whole genome shotgun (WGS) entry which is preliminary data.</text>
</comment>
<keyword evidence="1" id="KW-0472">Membrane</keyword>
<keyword evidence="1" id="KW-0812">Transmembrane</keyword>
<proteinExistence type="predicted"/>
<evidence type="ECO:0000313" key="2">
    <source>
        <dbReference type="EMBL" id="KAF4654389.1"/>
    </source>
</evidence>